<dbReference type="EMBL" id="GL871321">
    <property type="protein sequence ID" value="EGC30536.1"/>
    <property type="molecule type" value="Genomic_DNA"/>
</dbReference>
<proteinExistence type="predicted"/>
<accession>F0ZZT8</accession>
<sequence length="303" mass="35151">MGSKLVYVLEHEYSDTNRCFLNLKGKDKSIGYLFSDIAQSKDLDYMVFLASVDILQIEEIIGAACYYDRMEYTQRTCEFSGFIDGCYDSPASIKLKESCKSFEDFLPYGSLDTINAYDSYQSGEYTGNQAANEESKFRTSVLLICKKSELSKVFKNSTSWLVDFTKKQFDSLQLEDTQESANQVLKCIKCLDPNILSIPQDLEIKIKQKMPNQMEYIKHQKNIQFDSKEFIQNLKIVLETNIYTKKEIESKVLLFKSNKANDYFTVLNEFLLPLSLEYPNIITTDLIIKFNELFKDMLRNVLF</sequence>
<name>F0ZZT8_DICPU</name>
<evidence type="ECO:0000313" key="2">
    <source>
        <dbReference type="Proteomes" id="UP000001064"/>
    </source>
</evidence>
<dbReference type="GeneID" id="10510336"/>
<dbReference type="InParanoid" id="F0ZZT8"/>
<organism evidence="1 2">
    <name type="scientific">Dictyostelium purpureum</name>
    <name type="common">Slime mold</name>
    <dbReference type="NCBI Taxonomy" id="5786"/>
    <lineage>
        <taxon>Eukaryota</taxon>
        <taxon>Amoebozoa</taxon>
        <taxon>Evosea</taxon>
        <taxon>Eumycetozoa</taxon>
        <taxon>Dictyostelia</taxon>
        <taxon>Dictyosteliales</taxon>
        <taxon>Dictyosteliaceae</taxon>
        <taxon>Dictyostelium</taxon>
    </lineage>
</organism>
<dbReference type="AlphaFoldDB" id="F0ZZT8"/>
<evidence type="ECO:0000313" key="1">
    <source>
        <dbReference type="EMBL" id="EGC30536.1"/>
    </source>
</evidence>
<dbReference type="Proteomes" id="UP000001064">
    <property type="component" value="Unassembled WGS sequence"/>
</dbReference>
<protein>
    <submittedName>
        <fullName evidence="1">Uncharacterized protein</fullName>
    </submittedName>
</protein>
<reference evidence="2" key="1">
    <citation type="journal article" date="2011" name="Genome Biol.">
        <title>Comparative genomics of the social amoebae Dictyostelium discoideum and Dictyostelium purpureum.</title>
        <authorList>
            <consortium name="US DOE Joint Genome Institute (JGI-PGF)"/>
            <person name="Sucgang R."/>
            <person name="Kuo A."/>
            <person name="Tian X."/>
            <person name="Salerno W."/>
            <person name="Parikh A."/>
            <person name="Feasley C.L."/>
            <person name="Dalin E."/>
            <person name="Tu H."/>
            <person name="Huang E."/>
            <person name="Barry K."/>
            <person name="Lindquist E."/>
            <person name="Shapiro H."/>
            <person name="Bruce D."/>
            <person name="Schmutz J."/>
            <person name="Salamov A."/>
            <person name="Fey P."/>
            <person name="Gaudet P."/>
            <person name="Anjard C."/>
            <person name="Babu M.M."/>
            <person name="Basu S."/>
            <person name="Bushmanova Y."/>
            <person name="van der Wel H."/>
            <person name="Katoh-Kurasawa M."/>
            <person name="Dinh C."/>
            <person name="Coutinho P.M."/>
            <person name="Saito T."/>
            <person name="Elias M."/>
            <person name="Schaap P."/>
            <person name="Kay R.R."/>
            <person name="Henrissat B."/>
            <person name="Eichinger L."/>
            <person name="Rivero F."/>
            <person name="Putnam N.H."/>
            <person name="West C.M."/>
            <person name="Loomis W.F."/>
            <person name="Chisholm R.L."/>
            <person name="Shaulsky G."/>
            <person name="Strassmann J.E."/>
            <person name="Queller D.C."/>
            <person name="Kuspa A."/>
            <person name="Grigoriev I.V."/>
        </authorList>
    </citation>
    <scope>NUCLEOTIDE SEQUENCE [LARGE SCALE GENOMIC DNA]</scope>
    <source>
        <strain evidence="2">QSDP1</strain>
    </source>
</reference>
<dbReference type="VEuPathDB" id="AmoebaDB:DICPUDRAFT_83536"/>
<dbReference type="OrthoDB" id="27483at2759"/>
<keyword evidence="2" id="KW-1185">Reference proteome</keyword>
<dbReference type="KEGG" id="dpp:DICPUDRAFT_83536"/>
<gene>
    <name evidence="1" type="ORF">DICPUDRAFT_83536</name>
</gene>
<dbReference type="RefSeq" id="XP_003292931.1">
    <property type="nucleotide sequence ID" value="XM_003292883.1"/>
</dbReference>